<gene>
    <name evidence="3" type="ORF">SCARUB_01663</name>
</gene>
<dbReference type="InterPro" id="IPR003356">
    <property type="entry name" value="DNA_methylase_A-5"/>
</dbReference>
<dbReference type="InterPro" id="IPR029063">
    <property type="entry name" value="SAM-dependent_MTases_sf"/>
</dbReference>
<evidence type="ECO:0000313" key="4">
    <source>
        <dbReference type="Proteomes" id="UP000094056"/>
    </source>
</evidence>
<evidence type="ECO:0000313" key="3">
    <source>
        <dbReference type="EMBL" id="ODS33185.1"/>
    </source>
</evidence>
<name>A0A1E3XC26_9BACT</name>
<evidence type="ECO:0000256" key="1">
    <source>
        <dbReference type="ARBA" id="ARBA00006594"/>
    </source>
</evidence>
<dbReference type="GO" id="GO:0008170">
    <property type="term" value="F:N-methyltransferase activity"/>
    <property type="evidence" value="ECO:0007669"/>
    <property type="project" value="InterPro"/>
</dbReference>
<evidence type="ECO:0000259" key="2">
    <source>
        <dbReference type="Pfam" id="PF02384"/>
    </source>
</evidence>
<reference evidence="3 4" key="1">
    <citation type="submission" date="2016-07" db="EMBL/GenBank/DDBJ databases">
        <title>Draft genome of Scalindua rubra, obtained from a brine-seawater interface in the Red Sea, sheds light on salt adaptation in anammox bacteria.</title>
        <authorList>
            <person name="Speth D.R."/>
            <person name="Lagkouvardos I."/>
            <person name="Wang Y."/>
            <person name="Qian P.-Y."/>
            <person name="Dutilh B.E."/>
            <person name="Jetten M.S."/>
        </authorList>
    </citation>
    <scope>NUCLEOTIDE SEQUENCE [LARGE SCALE GENOMIC DNA]</scope>
    <source>
        <strain evidence="3">BSI-1</strain>
    </source>
</reference>
<dbReference type="Pfam" id="PF02384">
    <property type="entry name" value="N6_Mtase"/>
    <property type="match status" value="1"/>
</dbReference>
<comment type="caution">
    <text evidence="3">The sequence shown here is derived from an EMBL/GenBank/DDBJ whole genome shotgun (WGS) entry which is preliminary data.</text>
</comment>
<comment type="similarity">
    <text evidence="1">Belongs to the N(4)/N(6)-methyltransferase family.</text>
</comment>
<dbReference type="EMBL" id="MAYW01000035">
    <property type="protein sequence ID" value="ODS33185.1"/>
    <property type="molecule type" value="Genomic_DNA"/>
</dbReference>
<sequence length="135" mass="16230">MNPNQIKRNSLNFFISDSWLDNNGNLQKYLLENYKIVAIIESHVESFFKKLNIKACIIMLEKCKDKNVLDNNIVRFVSFKKPLKCFTRLLTKMNLESLKSIILVYDEFCETDDLRIFPKSQRELWDEVRWKKYLI</sequence>
<accession>A0A1E3XC26</accession>
<organism evidence="3 4">
    <name type="scientific">Candidatus Scalindua rubra</name>
    <dbReference type="NCBI Taxonomy" id="1872076"/>
    <lineage>
        <taxon>Bacteria</taxon>
        <taxon>Pseudomonadati</taxon>
        <taxon>Planctomycetota</taxon>
        <taxon>Candidatus Brocadiia</taxon>
        <taxon>Candidatus Brocadiales</taxon>
        <taxon>Candidatus Scalinduaceae</taxon>
        <taxon>Candidatus Scalindua</taxon>
    </lineage>
</organism>
<feature type="domain" description="DNA methylase adenine-specific" evidence="2">
    <location>
        <begin position="22"/>
        <end position="112"/>
    </location>
</feature>
<dbReference type="SUPFAM" id="SSF53335">
    <property type="entry name" value="S-adenosyl-L-methionine-dependent methyltransferases"/>
    <property type="match status" value="1"/>
</dbReference>
<dbReference type="Gene3D" id="3.40.50.150">
    <property type="entry name" value="Vaccinia Virus protein VP39"/>
    <property type="match status" value="1"/>
</dbReference>
<protein>
    <recommendedName>
        <fullName evidence="2">DNA methylase adenine-specific domain-containing protein</fullName>
    </recommendedName>
</protein>
<proteinExistence type="inferred from homology"/>
<dbReference type="GO" id="GO:0003677">
    <property type="term" value="F:DNA binding"/>
    <property type="evidence" value="ECO:0007669"/>
    <property type="project" value="InterPro"/>
</dbReference>
<dbReference type="AlphaFoldDB" id="A0A1E3XC26"/>
<dbReference type="Proteomes" id="UP000094056">
    <property type="component" value="Unassembled WGS sequence"/>
</dbReference>